<dbReference type="RefSeq" id="WP_343871807.1">
    <property type="nucleotide sequence ID" value="NZ_BAAAIX010000002.1"/>
</dbReference>
<accession>A0ABW4RQY1</accession>
<proteinExistence type="inferred from homology"/>
<feature type="domain" description="Fe/B12 periplasmic-binding" evidence="5">
    <location>
        <begin position="42"/>
        <end position="301"/>
    </location>
</feature>
<protein>
    <submittedName>
        <fullName evidence="6">ABC transporter substrate-binding protein</fullName>
    </submittedName>
</protein>
<dbReference type="Gene3D" id="3.40.50.1980">
    <property type="entry name" value="Nitrogenase molybdenum iron protein domain"/>
    <property type="match status" value="2"/>
</dbReference>
<evidence type="ECO:0000256" key="3">
    <source>
        <dbReference type="ARBA" id="ARBA00022448"/>
    </source>
</evidence>
<dbReference type="SUPFAM" id="SSF53807">
    <property type="entry name" value="Helical backbone' metal receptor"/>
    <property type="match status" value="1"/>
</dbReference>
<dbReference type="PANTHER" id="PTHR30532:SF1">
    <property type="entry name" value="IRON(3+)-HYDROXAMATE-BINDING PROTEIN FHUD"/>
    <property type="match status" value="1"/>
</dbReference>
<gene>
    <name evidence="6" type="ORF">ACFSCS_00805</name>
</gene>
<evidence type="ECO:0000313" key="7">
    <source>
        <dbReference type="Proteomes" id="UP001597326"/>
    </source>
</evidence>
<dbReference type="Proteomes" id="UP001597326">
    <property type="component" value="Unassembled WGS sequence"/>
</dbReference>
<sequence>MIEAHHGRRAVLLAGLAVPLAACSSRPASPSTPSASPIPPRRVVTLDGARTEDVLALGLQPVGVAGAAAYRRTVTRPALAAKAVELGDRAALDLEAVRACRPDLVLGTDLDPGLLERLRAIAPTESLAGPFPTRALAVPRENLQRTGALLGREQQAADLLVSLDEKIGTTRLALAGRLNPPTILLQIGADASVHLLGPGSAVGLLAQQVGVVDPVTNNGDARGAVATTWQELPRAERIWWWASPEARQAMKGLATDPRWTSLPAVRAKAARPVLQGHDPFAGASSLLALLDELVALYGAKKK</sequence>
<evidence type="ECO:0000259" key="5">
    <source>
        <dbReference type="PROSITE" id="PS50983"/>
    </source>
</evidence>
<evidence type="ECO:0000256" key="1">
    <source>
        <dbReference type="ARBA" id="ARBA00004196"/>
    </source>
</evidence>
<evidence type="ECO:0000256" key="2">
    <source>
        <dbReference type="ARBA" id="ARBA00008814"/>
    </source>
</evidence>
<evidence type="ECO:0000256" key="4">
    <source>
        <dbReference type="ARBA" id="ARBA00022729"/>
    </source>
</evidence>
<keyword evidence="7" id="KW-1185">Reference proteome</keyword>
<keyword evidence="3" id="KW-0813">Transport</keyword>
<evidence type="ECO:0000313" key="6">
    <source>
        <dbReference type="EMBL" id="MFD1888727.1"/>
    </source>
</evidence>
<comment type="subcellular location">
    <subcellularLocation>
        <location evidence="1">Cell envelope</location>
    </subcellularLocation>
</comment>
<dbReference type="PANTHER" id="PTHR30532">
    <property type="entry name" value="IRON III DICITRATE-BINDING PERIPLASMIC PROTEIN"/>
    <property type="match status" value="1"/>
</dbReference>
<organism evidence="6 7">
    <name type="scientific">Luteococcus peritonei</name>
    <dbReference type="NCBI Taxonomy" id="88874"/>
    <lineage>
        <taxon>Bacteria</taxon>
        <taxon>Bacillati</taxon>
        <taxon>Actinomycetota</taxon>
        <taxon>Actinomycetes</taxon>
        <taxon>Propionibacteriales</taxon>
        <taxon>Propionibacteriaceae</taxon>
        <taxon>Luteococcus</taxon>
    </lineage>
</organism>
<comment type="caution">
    <text evidence="6">The sequence shown here is derived from an EMBL/GenBank/DDBJ whole genome shotgun (WGS) entry which is preliminary data.</text>
</comment>
<keyword evidence="4" id="KW-0732">Signal</keyword>
<dbReference type="InterPro" id="IPR002491">
    <property type="entry name" value="ABC_transptr_periplasmic_BD"/>
</dbReference>
<dbReference type="PROSITE" id="PS50983">
    <property type="entry name" value="FE_B12_PBP"/>
    <property type="match status" value="1"/>
</dbReference>
<reference evidence="7" key="1">
    <citation type="journal article" date="2019" name="Int. J. Syst. Evol. Microbiol.">
        <title>The Global Catalogue of Microorganisms (GCM) 10K type strain sequencing project: providing services to taxonomists for standard genome sequencing and annotation.</title>
        <authorList>
            <consortium name="The Broad Institute Genomics Platform"/>
            <consortium name="The Broad Institute Genome Sequencing Center for Infectious Disease"/>
            <person name="Wu L."/>
            <person name="Ma J."/>
        </authorList>
    </citation>
    <scope>NUCLEOTIDE SEQUENCE [LARGE SCALE GENOMIC DNA]</scope>
    <source>
        <strain evidence="7">CAIM 431</strain>
    </source>
</reference>
<name>A0ABW4RQY1_9ACTN</name>
<dbReference type="EMBL" id="JBHUFZ010000002">
    <property type="protein sequence ID" value="MFD1888727.1"/>
    <property type="molecule type" value="Genomic_DNA"/>
</dbReference>
<dbReference type="InterPro" id="IPR051313">
    <property type="entry name" value="Bact_iron-sidero_bind"/>
</dbReference>
<comment type="similarity">
    <text evidence="2">Belongs to the bacterial solute-binding protein 8 family.</text>
</comment>
<dbReference type="Pfam" id="PF01497">
    <property type="entry name" value="Peripla_BP_2"/>
    <property type="match status" value="1"/>
</dbReference>